<dbReference type="Gene3D" id="1.10.260.40">
    <property type="entry name" value="lambda repressor-like DNA-binding domains"/>
    <property type="match status" value="1"/>
</dbReference>
<protein>
    <submittedName>
        <fullName evidence="3">DUF4065 domain-containing protein</fullName>
    </submittedName>
</protein>
<dbReference type="InterPro" id="IPR010982">
    <property type="entry name" value="Lambda_DNA-bd_dom_sf"/>
</dbReference>
<dbReference type="EMBL" id="JAXOFX010000021">
    <property type="protein sequence ID" value="MDZ5474181.1"/>
    <property type="molecule type" value="Genomic_DNA"/>
</dbReference>
<keyword evidence="1" id="KW-0175">Coiled coil</keyword>
<evidence type="ECO:0000259" key="2">
    <source>
        <dbReference type="PROSITE" id="PS50943"/>
    </source>
</evidence>
<dbReference type="Pfam" id="PF15731">
    <property type="entry name" value="MqsA_antitoxin"/>
    <property type="match status" value="1"/>
</dbReference>
<accession>A0ABU5J4B2</accession>
<organism evidence="3 4">
    <name type="scientific">Robertmurraya mangrovi</name>
    <dbReference type="NCBI Taxonomy" id="3098077"/>
    <lineage>
        <taxon>Bacteria</taxon>
        <taxon>Bacillati</taxon>
        <taxon>Bacillota</taxon>
        <taxon>Bacilli</taxon>
        <taxon>Bacillales</taxon>
        <taxon>Bacillaceae</taxon>
        <taxon>Robertmurraya</taxon>
    </lineage>
</organism>
<feature type="coiled-coil region" evidence="1">
    <location>
        <begin position="135"/>
        <end position="165"/>
    </location>
</feature>
<reference evidence="3 4" key="1">
    <citation type="submission" date="2023-11" db="EMBL/GenBank/DDBJ databases">
        <title>Bacillus jintuensis, isolated from a mudflat on the Beibu Gulf coast.</title>
        <authorList>
            <person name="Li M."/>
        </authorList>
    </citation>
    <scope>NUCLEOTIDE SEQUENCE [LARGE SCALE GENOMIC DNA]</scope>
    <source>
        <strain evidence="3 4">31A1R</strain>
    </source>
</reference>
<dbReference type="CDD" id="cd00093">
    <property type="entry name" value="HTH_XRE"/>
    <property type="match status" value="1"/>
</dbReference>
<feature type="domain" description="HTH cro/C1-type" evidence="2">
    <location>
        <begin position="75"/>
        <end position="106"/>
    </location>
</feature>
<dbReference type="SUPFAM" id="SSF47413">
    <property type="entry name" value="lambda repressor-like DNA-binding domains"/>
    <property type="match status" value="1"/>
</dbReference>
<evidence type="ECO:0000256" key="1">
    <source>
        <dbReference type="SAM" id="Coils"/>
    </source>
</evidence>
<dbReference type="InterPro" id="IPR032758">
    <property type="entry name" value="MqsA/HigA-2"/>
</dbReference>
<dbReference type="RefSeq" id="WP_322448475.1">
    <property type="nucleotide sequence ID" value="NZ_JAXOFX010000021.1"/>
</dbReference>
<keyword evidence="4" id="KW-1185">Reference proteome</keyword>
<comment type="caution">
    <text evidence="3">The sequence shown here is derived from an EMBL/GenBank/DDBJ whole genome shotgun (WGS) entry which is preliminary data.</text>
</comment>
<dbReference type="InterPro" id="IPR001387">
    <property type="entry name" value="Cro/C1-type_HTH"/>
</dbReference>
<sequence>MGLFCHQCNCEQDYITVNKTLIYPVRGENIELPGTVAECTSCGFELFHPEYDVSNQNQAFNQYRSLHGLLAPDEIRRIRLRYNLSQRDFSRLLGFGEITISRYERGSLPTVAQNQMISESDSPNKILELIQVNGHKLNSETLKDLEELLEEFKQEEQVIKDIRKVFQAKPDVYHGYKNFSLDKVSQVVHFFATKERPYLTKLNKLLFYSDYYFYKKNNISITGIRYVRESFGPVPERFNTIFESIPIIELVEDEYGNYVRGIKEANYSLTNEELDILEFVYQKFKKTNARKISDFSHMERCWLETPQKAFISYNFAHDLNPKRSVH</sequence>
<dbReference type="InterPro" id="IPR025272">
    <property type="entry name" value="SocA_Panacea"/>
</dbReference>
<dbReference type="NCBIfam" id="TIGR03830">
    <property type="entry name" value="CxxCG_CxxCG_HTH"/>
    <property type="match status" value="1"/>
</dbReference>
<dbReference type="SMART" id="SM00530">
    <property type="entry name" value="HTH_XRE"/>
    <property type="match status" value="1"/>
</dbReference>
<name>A0ABU5J4B2_9BACI</name>
<evidence type="ECO:0000313" key="4">
    <source>
        <dbReference type="Proteomes" id="UP001290455"/>
    </source>
</evidence>
<dbReference type="InterPro" id="IPR022452">
    <property type="entry name" value="MqsA"/>
</dbReference>
<dbReference type="PROSITE" id="PS50943">
    <property type="entry name" value="HTH_CROC1"/>
    <property type="match status" value="1"/>
</dbReference>
<proteinExistence type="predicted"/>
<dbReference type="Proteomes" id="UP001290455">
    <property type="component" value="Unassembled WGS sequence"/>
</dbReference>
<evidence type="ECO:0000313" key="3">
    <source>
        <dbReference type="EMBL" id="MDZ5474181.1"/>
    </source>
</evidence>
<dbReference type="Pfam" id="PF13274">
    <property type="entry name" value="SocA_Panacea"/>
    <property type="match status" value="1"/>
</dbReference>
<gene>
    <name evidence="3" type="ORF">SM124_21025</name>
</gene>